<gene>
    <name evidence="1" type="ORF">H2198_006637</name>
</gene>
<dbReference type="EMBL" id="JAPDRQ010000125">
    <property type="protein sequence ID" value="KAJ9654287.1"/>
    <property type="molecule type" value="Genomic_DNA"/>
</dbReference>
<proteinExistence type="predicted"/>
<name>A0ACC3A2D8_9EURO</name>
<comment type="caution">
    <text evidence="1">The sequence shown here is derived from an EMBL/GenBank/DDBJ whole genome shotgun (WGS) entry which is preliminary data.</text>
</comment>
<keyword evidence="2" id="KW-1185">Reference proteome</keyword>
<evidence type="ECO:0000313" key="2">
    <source>
        <dbReference type="Proteomes" id="UP001172386"/>
    </source>
</evidence>
<protein>
    <submittedName>
        <fullName evidence="1">Uncharacterized protein</fullName>
    </submittedName>
</protein>
<dbReference type="Proteomes" id="UP001172386">
    <property type="component" value="Unassembled WGS sequence"/>
</dbReference>
<organism evidence="1 2">
    <name type="scientific">Neophaeococcomyces mojaviensis</name>
    <dbReference type="NCBI Taxonomy" id="3383035"/>
    <lineage>
        <taxon>Eukaryota</taxon>
        <taxon>Fungi</taxon>
        <taxon>Dikarya</taxon>
        <taxon>Ascomycota</taxon>
        <taxon>Pezizomycotina</taxon>
        <taxon>Eurotiomycetes</taxon>
        <taxon>Chaetothyriomycetidae</taxon>
        <taxon>Chaetothyriales</taxon>
        <taxon>Chaetothyriales incertae sedis</taxon>
        <taxon>Neophaeococcomyces</taxon>
    </lineage>
</organism>
<accession>A0ACC3A2D8</accession>
<sequence length="480" mass="52568">MLDLALSIVSFGCVIYTGVAIPILTPAIYELTTTFERPLGDIAQLTGMMMVVIGFFGLIIAMLSRTFGKRPVFLLSSFFGFIGTIVCQCATSYEILLAGRLVQGLAAPAFESLVVSMTGELYFVHQRGSRVTAMQFSGYCTGFLSPIIAGVIYDNLGWKYLFHLLLPCVTLQGIMTFFFVPETVYHRSEIYETDTATTDHYKELSKAKEKTVIVQETLSSEDSLTPAAKTFWQRTAIYNGRFNSTNPFLLIVAPFLTLANPATIWAALTQGFSTAWLMTTSFVISQIWAAPPNNLSASAVGNLSIGGLIGGLLGSAFLAFGSDPIAVFCARKNKGIYEPEFRIFPVILAAIAGALGLFLMGHMTEDGKGPYVFSACYGIYGVSLILGSGIANAYMVDAHRNESTEMVMFSMLFKNILGFQASYWVNNYLAKVGPAKYFDMQGGVLMAVYALSIPMYVLGKKNRSWWARYGGLEKFGIHQH</sequence>
<reference evidence="1" key="1">
    <citation type="submission" date="2022-10" db="EMBL/GenBank/DDBJ databases">
        <title>Culturing micro-colonial fungi from biological soil crusts in the Mojave desert and describing Neophaeococcomyces mojavensis, and introducing the new genera and species Taxawa tesnikishii.</title>
        <authorList>
            <person name="Kurbessoian T."/>
            <person name="Stajich J.E."/>
        </authorList>
    </citation>
    <scope>NUCLEOTIDE SEQUENCE</scope>
    <source>
        <strain evidence="1">JES_112</strain>
    </source>
</reference>
<evidence type="ECO:0000313" key="1">
    <source>
        <dbReference type="EMBL" id="KAJ9654287.1"/>
    </source>
</evidence>